<dbReference type="EMBL" id="CM016762">
    <property type="protein sequence ID" value="TMS33585.1"/>
    <property type="molecule type" value="Genomic_DNA"/>
</dbReference>
<dbReference type="AlphaFoldDB" id="A0A4U8UMX4"/>
<dbReference type="Proteomes" id="UP000298663">
    <property type="component" value="Chromosome X"/>
</dbReference>
<reference evidence="1 2" key="1">
    <citation type="journal article" date="2015" name="Genome Biol.">
        <title>Comparative genomics of Steinernema reveals deeply conserved gene regulatory networks.</title>
        <authorList>
            <person name="Dillman A.R."/>
            <person name="Macchietto M."/>
            <person name="Porter C.F."/>
            <person name="Rogers A."/>
            <person name="Williams B."/>
            <person name="Antoshechkin I."/>
            <person name="Lee M.M."/>
            <person name="Goodwin Z."/>
            <person name="Lu X."/>
            <person name="Lewis E.E."/>
            <person name="Goodrich-Blair H."/>
            <person name="Stock S.P."/>
            <person name="Adams B.J."/>
            <person name="Sternberg P.W."/>
            <person name="Mortazavi A."/>
        </authorList>
    </citation>
    <scope>NUCLEOTIDE SEQUENCE [LARGE SCALE GENOMIC DNA]</scope>
    <source>
        <strain evidence="1 2">ALL</strain>
    </source>
</reference>
<protein>
    <submittedName>
        <fullName evidence="1">Uncharacterized protein</fullName>
    </submittedName>
</protein>
<keyword evidence="2" id="KW-1185">Reference proteome</keyword>
<name>A0A4U8UMX4_STECR</name>
<accession>A0A4U8UMX4</accession>
<proteinExistence type="predicted"/>
<evidence type="ECO:0000313" key="1">
    <source>
        <dbReference type="EMBL" id="TMS33585.1"/>
    </source>
</evidence>
<evidence type="ECO:0000313" key="2">
    <source>
        <dbReference type="Proteomes" id="UP000298663"/>
    </source>
</evidence>
<reference evidence="1 2" key="2">
    <citation type="journal article" date="2019" name="G3 (Bethesda)">
        <title>Hybrid Assembly of the Genome of the Entomopathogenic Nematode Steinernema carpocapsae Identifies the X-Chromosome.</title>
        <authorList>
            <person name="Serra L."/>
            <person name="Macchietto M."/>
            <person name="Macias-Munoz A."/>
            <person name="McGill C.J."/>
            <person name="Rodriguez I.M."/>
            <person name="Rodriguez B."/>
            <person name="Murad R."/>
            <person name="Mortazavi A."/>
        </authorList>
    </citation>
    <scope>NUCLEOTIDE SEQUENCE [LARGE SCALE GENOMIC DNA]</scope>
    <source>
        <strain evidence="1 2">ALL</strain>
    </source>
</reference>
<sequence>MYEPISVINLNENRGATMKTTLCGEVNNSTLKDDLIVHWLKRAETLSIAVDDGIAAGDDVTAGDLGKDEDFVVCQNAVMENEAAGSPGDEKPSEGVGDVVARLDKLATLFELLVEQLMKPVNSRFLKDPRVNLTIHWVRVYLDKNLTLDKNATYEFVVSAHHGNLAWNSEMRGIGELEAVRGRFFEIPLKHVFEYLPREFEISIEVHVLRVERYVKKSIWDPLRRLVAATPLRGLLAGVLQIEKKLKSTTLESEEGFNLNGSIKLTQRDVGMLSTHLEDPEFPLEGTIDLLSTLSLHPAEEGGFEERLI</sequence>
<comment type="caution">
    <text evidence="1">The sequence shown here is derived from an EMBL/GenBank/DDBJ whole genome shotgun (WGS) entry which is preliminary data.</text>
</comment>
<gene>
    <name evidence="1" type="ORF">L596_001308</name>
</gene>
<organism evidence="1 2">
    <name type="scientific">Steinernema carpocapsae</name>
    <name type="common">Entomopathogenic nematode</name>
    <dbReference type="NCBI Taxonomy" id="34508"/>
    <lineage>
        <taxon>Eukaryota</taxon>
        <taxon>Metazoa</taxon>
        <taxon>Ecdysozoa</taxon>
        <taxon>Nematoda</taxon>
        <taxon>Chromadorea</taxon>
        <taxon>Rhabditida</taxon>
        <taxon>Tylenchina</taxon>
        <taxon>Panagrolaimomorpha</taxon>
        <taxon>Strongyloidoidea</taxon>
        <taxon>Steinernematidae</taxon>
        <taxon>Steinernema</taxon>
    </lineage>
</organism>
<dbReference type="EMBL" id="AZBU02000001">
    <property type="protein sequence ID" value="TMS33585.1"/>
    <property type="molecule type" value="Genomic_DNA"/>
</dbReference>